<gene>
    <name evidence="2" type="ORF">AN1_LOCUS7735</name>
</gene>
<accession>A0A654ESK6</accession>
<sequence>MDLFEPRPDPYLQTDFSSNENPNLSSLNLSLIFSFFNPKFPVIFSNPNPNGTENNASSKEEEEKSSRRNKANRCCYKGNDGASDKDEGAISDGTNPIAIEGGGVVEEPLLTSPTIIPTVVEEGEKSDNNEEEISKKDGEEESEEEEKEEEEKEEE</sequence>
<dbReference type="EMBL" id="CACRSJ010000105">
    <property type="protein sequence ID" value="VYS52273.1"/>
    <property type="molecule type" value="Genomic_DNA"/>
</dbReference>
<evidence type="ECO:0000313" key="3">
    <source>
        <dbReference type="Proteomes" id="UP000426265"/>
    </source>
</evidence>
<protein>
    <submittedName>
        <fullName evidence="2">Uncharacterized protein</fullName>
    </submittedName>
</protein>
<feature type="compositionally biased region" description="Acidic residues" evidence="1">
    <location>
        <begin position="139"/>
        <end position="155"/>
    </location>
</feature>
<evidence type="ECO:0000313" key="2">
    <source>
        <dbReference type="EMBL" id="VYS52273.1"/>
    </source>
</evidence>
<evidence type="ECO:0000256" key="1">
    <source>
        <dbReference type="SAM" id="MobiDB-lite"/>
    </source>
</evidence>
<name>A0A654ESK6_ARATH</name>
<reference evidence="2 3" key="1">
    <citation type="submission" date="2019-11" db="EMBL/GenBank/DDBJ databases">
        <authorList>
            <person name="Jiao W.-B."/>
            <person name="Schneeberger K."/>
        </authorList>
    </citation>
    <scope>NUCLEOTIDE SEQUENCE [LARGE SCALE GENOMIC DNA]</scope>
    <source>
        <strain evidence="3">cv. An-1</strain>
    </source>
</reference>
<feature type="region of interest" description="Disordered" evidence="1">
    <location>
        <begin position="44"/>
        <end position="155"/>
    </location>
</feature>
<dbReference type="Proteomes" id="UP000426265">
    <property type="component" value="Unassembled WGS sequence"/>
</dbReference>
<feature type="compositionally biased region" description="Basic and acidic residues" evidence="1">
    <location>
        <begin position="122"/>
        <end position="138"/>
    </location>
</feature>
<proteinExistence type="predicted"/>
<dbReference type="AlphaFoldDB" id="A0A654ESK6"/>
<organism evidence="2 3">
    <name type="scientific">Arabidopsis thaliana</name>
    <name type="common">Mouse-ear cress</name>
    <dbReference type="NCBI Taxonomy" id="3702"/>
    <lineage>
        <taxon>Eukaryota</taxon>
        <taxon>Viridiplantae</taxon>
        <taxon>Streptophyta</taxon>
        <taxon>Embryophyta</taxon>
        <taxon>Tracheophyta</taxon>
        <taxon>Spermatophyta</taxon>
        <taxon>Magnoliopsida</taxon>
        <taxon>eudicotyledons</taxon>
        <taxon>Gunneridae</taxon>
        <taxon>Pentapetalae</taxon>
        <taxon>rosids</taxon>
        <taxon>malvids</taxon>
        <taxon>Brassicales</taxon>
        <taxon>Brassicaceae</taxon>
        <taxon>Camelineae</taxon>
        <taxon>Arabidopsis</taxon>
    </lineage>
</organism>
<feature type="region of interest" description="Disordered" evidence="1">
    <location>
        <begin position="1"/>
        <end position="22"/>
    </location>
</feature>